<feature type="region of interest" description="Disordered" evidence="1">
    <location>
        <begin position="400"/>
        <end position="422"/>
    </location>
</feature>
<feature type="compositionally biased region" description="Basic and acidic residues" evidence="1">
    <location>
        <begin position="597"/>
        <end position="610"/>
    </location>
</feature>
<dbReference type="AlphaFoldDB" id="A0A1V6PWI4"/>
<feature type="region of interest" description="Disordered" evidence="1">
    <location>
        <begin position="28"/>
        <end position="50"/>
    </location>
</feature>
<comment type="caution">
    <text evidence="2">The sequence shown here is derived from an EMBL/GenBank/DDBJ whole genome shotgun (WGS) entry which is preliminary data.</text>
</comment>
<evidence type="ECO:0000313" key="3">
    <source>
        <dbReference type="Proteomes" id="UP000191672"/>
    </source>
</evidence>
<protein>
    <submittedName>
        <fullName evidence="2">Uncharacterized protein</fullName>
    </submittedName>
</protein>
<feature type="region of interest" description="Disordered" evidence="1">
    <location>
        <begin position="591"/>
        <end position="610"/>
    </location>
</feature>
<proteinExistence type="predicted"/>
<name>A0A1V6PWI4_9EURO</name>
<feature type="region of interest" description="Disordered" evidence="1">
    <location>
        <begin position="94"/>
        <end position="123"/>
    </location>
</feature>
<evidence type="ECO:0000256" key="1">
    <source>
        <dbReference type="SAM" id="MobiDB-lite"/>
    </source>
</evidence>
<reference evidence="3" key="1">
    <citation type="journal article" date="2017" name="Nat. Microbiol.">
        <title>Global analysis of biosynthetic gene clusters reveals vast potential of secondary metabolite production in Penicillium species.</title>
        <authorList>
            <person name="Nielsen J.C."/>
            <person name="Grijseels S."/>
            <person name="Prigent S."/>
            <person name="Ji B."/>
            <person name="Dainat J."/>
            <person name="Nielsen K.F."/>
            <person name="Frisvad J.C."/>
            <person name="Workman M."/>
            <person name="Nielsen J."/>
        </authorList>
    </citation>
    <scope>NUCLEOTIDE SEQUENCE [LARGE SCALE GENOMIC DNA]</scope>
    <source>
        <strain evidence="3">IBT 31811</strain>
    </source>
</reference>
<dbReference type="EMBL" id="MDYN01000027">
    <property type="protein sequence ID" value="OQD81378.1"/>
    <property type="molecule type" value="Genomic_DNA"/>
</dbReference>
<sequence length="782" mass="86223">MFACLCCCPQKDDTVRLGELPASYMQEDDRKPLIVPDKNPSNRANNEPEKLRLSKSAILKAKPQYRTTQDTKKKPLVPAMSTTDAGFVQFLQKHSSPKNQRVTAGGKIVPMTPPTPQLDGKPRLEGVSPVLMVMMDEDPSVVGRVFLGDKVVAGEQTDGPYDQHWDSSSSDEDNLHVYCQTPQSLAPMHPADPWNLDPRIAPRNPHSRITEDVPLQQAPGTSVFVPDPTQRPSIQLGFSSSSLSQFESYSDGRIERWCAWAYEIQEEETMMKGFVLRRRNLDIWVGVDFYRRYVRCAWICGIPDREEAETRLRHKLSLHEQWLVEINGAMALDLCSRPDGRSLHYRIYNTNERARILAALEELDGIRNIQADLDRAGYITFESIASTFGEDFTRPTIQDNTSAPDMSPDAGVTSDGVNDTSFVSHTRATGPIRIIDPHTGCPIDLIGLSQKAKKRDGRANGAGADLSQANGVAHDGIDKMAGIPVPAGSIDLSLDIAQSSEQIVKELTDLSNGAFLVENGQLTLWIPQEILKDLRPLRKRVSSKTVPRNFGRPRYGPGLQTITEVGPEFFSHDDNEAAAVWAVGRAVSSPVITSSGKRGDHDNAETESHDECEMGVFAIIEETARDKIKSVRNDVSTTCDHADEIAHDKDNGAIKPSDNVNGGIQDYEMVMGSIMETSGLQQNRSKSISSQTVIFTDTLSASSVNENELQFDLEDLSDSSCTSEMPLLLNSYHAPHVRPRLAIKPSDPTVLSSLLINLHALHTAPAIALTNNIEVYASFAMN</sequence>
<evidence type="ECO:0000313" key="2">
    <source>
        <dbReference type="EMBL" id="OQD81378.1"/>
    </source>
</evidence>
<dbReference type="STRING" id="416450.A0A1V6PWI4"/>
<organism evidence="2 3">
    <name type="scientific">Penicillium antarcticum</name>
    <dbReference type="NCBI Taxonomy" id="416450"/>
    <lineage>
        <taxon>Eukaryota</taxon>
        <taxon>Fungi</taxon>
        <taxon>Dikarya</taxon>
        <taxon>Ascomycota</taxon>
        <taxon>Pezizomycotina</taxon>
        <taxon>Eurotiomycetes</taxon>
        <taxon>Eurotiomycetidae</taxon>
        <taxon>Eurotiales</taxon>
        <taxon>Aspergillaceae</taxon>
        <taxon>Penicillium</taxon>
    </lineage>
</organism>
<dbReference type="Proteomes" id="UP000191672">
    <property type="component" value="Unassembled WGS sequence"/>
</dbReference>
<keyword evidence="3" id="KW-1185">Reference proteome</keyword>
<gene>
    <name evidence="2" type="ORF">PENANT_c027G04936</name>
</gene>
<accession>A0A1V6PWI4</accession>